<organism evidence="2 3">
    <name type="scientific">Gymnopilus junonius</name>
    <name type="common">Spectacular rustgill mushroom</name>
    <name type="synonym">Gymnopilus spectabilis subsp. junonius</name>
    <dbReference type="NCBI Taxonomy" id="109634"/>
    <lineage>
        <taxon>Eukaryota</taxon>
        <taxon>Fungi</taxon>
        <taxon>Dikarya</taxon>
        <taxon>Basidiomycota</taxon>
        <taxon>Agaricomycotina</taxon>
        <taxon>Agaricomycetes</taxon>
        <taxon>Agaricomycetidae</taxon>
        <taxon>Agaricales</taxon>
        <taxon>Agaricineae</taxon>
        <taxon>Hymenogastraceae</taxon>
        <taxon>Gymnopilus</taxon>
    </lineage>
</organism>
<reference evidence="2" key="1">
    <citation type="submission" date="2020-11" db="EMBL/GenBank/DDBJ databases">
        <authorList>
            <consortium name="DOE Joint Genome Institute"/>
            <person name="Ahrendt S."/>
            <person name="Riley R."/>
            <person name="Andreopoulos W."/>
            <person name="LaButti K."/>
            <person name="Pangilinan J."/>
            <person name="Ruiz-duenas F.J."/>
            <person name="Barrasa J.M."/>
            <person name="Sanchez-Garcia M."/>
            <person name="Camarero S."/>
            <person name="Miyauchi S."/>
            <person name="Serrano A."/>
            <person name="Linde D."/>
            <person name="Babiker R."/>
            <person name="Drula E."/>
            <person name="Ayuso-Fernandez I."/>
            <person name="Pacheco R."/>
            <person name="Padilla G."/>
            <person name="Ferreira P."/>
            <person name="Barriuso J."/>
            <person name="Kellner H."/>
            <person name="Castanera R."/>
            <person name="Alfaro M."/>
            <person name="Ramirez L."/>
            <person name="Pisabarro A.G."/>
            <person name="Kuo A."/>
            <person name="Tritt A."/>
            <person name="Lipzen A."/>
            <person name="He G."/>
            <person name="Yan M."/>
            <person name="Ng V."/>
            <person name="Cullen D."/>
            <person name="Martin F."/>
            <person name="Rosso M.-N."/>
            <person name="Henrissat B."/>
            <person name="Hibbett D."/>
            <person name="Martinez A.T."/>
            <person name="Grigoriev I.V."/>
        </authorList>
    </citation>
    <scope>NUCLEOTIDE SEQUENCE</scope>
    <source>
        <strain evidence="2">AH 44721</strain>
    </source>
</reference>
<name>A0A9P5N8Y6_GYMJU</name>
<dbReference type="InterPro" id="IPR024983">
    <property type="entry name" value="CHAT_dom"/>
</dbReference>
<evidence type="ECO:0000259" key="1">
    <source>
        <dbReference type="Pfam" id="PF12770"/>
    </source>
</evidence>
<protein>
    <submittedName>
        <fullName evidence="2">CHAT domain-containing protein</fullName>
    </submittedName>
</protein>
<accession>A0A9P5N8Y6</accession>
<evidence type="ECO:0000313" key="2">
    <source>
        <dbReference type="EMBL" id="KAF8869921.1"/>
    </source>
</evidence>
<gene>
    <name evidence="2" type="ORF">CPB84DRAFT_1803245</name>
</gene>
<dbReference type="Pfam" id="PF12770">
    <property type="entry name" value="CHAT"/>
    <property type="match status" value="1"/>
</dbReference>
<dbReference type="InterPro" id="IPR011990">
    <property type="entry name" value="TPR-like_helical_dom_sf"/>
</dbReference>
<dbReference type="SUPFAM" id="SSF48452">
    <property type="entry name" value="TPR-like"/>
    <property type="match status" value="1"/>
</dbReference>
<sequence length="1181" mass="131083">MARNIFSSLSAIEGMLTMSVSPESKCNIMVISIECDSEDPDLQEITLTILGLPNDKFSTIDKFERVSPTEWQREFIIDLPDKIDELTFIASSSTSGDLGYLTLTESKFEGIRRSSQAFNCFKCAFEVEAGSPALVLSLQICKVPGNEGEDADNFHSTVMATAAIRDLDTEFAIIGTVDDEDPQKPYYLKAIAELFTERFDQNRNKSDLNNAISAYDRAIHLLPMHDPHFLDTMYGAGIVAIQRFDISGNLSDIDQAISMLEIVVSRTKEDDSNMRRRLNGLGDAFFHRFRRTGNVSDISEAMSHSQKALSITPDGDPNIPNQLNRLGRSYLHYFHHTGDIADLSRAISTLQNAIHHASGDNRNLPDMLNHLGNAYLRRFEETEELLDISEAISSLQKAVHLTSESHPGMATRLNDLGLAYECRFGHTGDLEDLSEAILAQQNAVRLTSEDNQNLPDRLNNLGISYLQRFDRIGDIADIAESLLALQKAVEFAPGDHPNIPGHLNNLGNSYMRRYEHGKDAADLSKAIAAHKKAVDLLHDDHPNKPALLNSLAMSYSWRSHDTGSIDDISEQISITQKAVDLTPEGHVDLPSRLINLAITYLQRSQAAEDVGDIFEAASQYRKAATSIPGNSLQRLKAAKGWAELAQLLDPSNVEEILCAYDIAIQLIPQIASLEHTIRQRHSDLLSVSDLSNKAAAAAFNLGRPEIALSWLEQGRCFVWNQINNLRTPIDDLHNRNPNLADRFIKVSRDLESSSSRSELMNSKAETNKLALKISLQEDANTHIKLARERAQLLSQIRSFPEFENFLRPPTAADILQNLPSAGPVVVINVHEDRCDALALLCGNDTPIHIPLETFTYKQADRLRTELRSLLKSNGVRMRETEDRSLRTYVRGSKKGDVLQNILQELWTCVVKPVLDDLAFSPATSDLPRIWWCATGPLAFLPLHAAGIWGQSSKQIGSSLSEYAVSSYTPTVTALTERIKAIGTNPIPRLTSIPGTRREVDAIQKRLKKDGVPFTCLEESSATVKRVFSDLDVHHCVHLACHAIQDPEEPLRSGFHLYDGRMELSQILKKQLPKADFAFLSACQTSAGDEKLSEEAVHLAAGMLASGYRGVVATMWSIMDSYGPQIAEDFYDNLLGASENKIGITGASAAHALHYASKRMRERQGESEHSLLAWVPYVHFGL</sequence>
<dbReference type="Proteomes" id="UP000724874">
    <property type="component" value="Unassembled WGS sequence"/>
</dbReference>
<dbReference type="EMBL" id="JADNYJ010000392">
    <property type="protein sequence ID" value="KAF8869921.1"/>
    <property type="molecule type" value="Genomic_DNA"/>
</dbReference>
<keyword evidence="3" id="KW-1185">Reference proteome</keyword>
<dbReference type="Pfam" id="PF13374">
    <property type="entry name" value="TPR_10"/>
    <property type="match status" value="1"/>
</dbReference>
<comment type="caution">
    <text evidence="2">The sequence shown here is derived from an EMBL/GenBank/DDBJ whole genome shotgun (WGS) entry which is preliminary data.</text>
</comment>
<evidence type="ECO:0000313" key="3">
    <source>
        <dbReference type="Proteomes" id="UP000724874"/>
    </source>
</evidence>
<feature type="domain" description="CHAT" evidence="1">
    <location>
        <begin position="900"/>
        <end position="1180"/>
    </location>
</feature>
<proteinExistence type="predicted"/>
<dbReference type="OrthoDB" id="9991317at2759"/>
<dbReference type="PANTHER" id="PTHR19959">
    <property type="entry name" value="KINESIN LIGHT CHAIN"/>
    <property type="match status" value="1"/>
</dbReference>
<dbReference type="PANTHER" id="PTHR19959:SF119">
    <property type="entry name" value="FUNGAL LIPASE-LIKE DOMAIN-CONTAINING PROTEIN"/>
    <property type="match status" value="1"/>
</dbReference>
<dbReference type="AlphaFoldDB" id="A0A9P5N8Y6"/>
<dbReference type="Gene3D" id="1.25.40.10">
    <property type="entry name" value="Tetratricopeptide repeat domain"/>
    <property type="match status" value="2"/>
</dbReference>